<sequence>MSRFYKIDCILFRLTPVLVVFIKSLSRRQGRPVGYHYRKSPREMLQTRCFNPNNLRSKCLDIIPTNNSANILLIAEAGLMQHKRWCTDALTEYQEVRS</sequence>
<dbReference type="AlphaFoldDB" id="A0AAV4VSX1"/>
<evidence type="ECO:0000313" key="2">
    <source>
        <dbReference type="Proteomes" id="UP001054945"/>
    </source>
</evidence>
<dbReference type="Proteomes" id="UP001054945">
    <property type="component" value="Unassembled WGS sequence"/>
</dbReference>
<proteinExistence type="predicted"/>
<keyword evidence="2" id="KW-1185">Reference proteome</keyword>
<organism evidence="1 2">
    <name type="scientific">Caerostris extrusa</name>
    <name type="common">Bark spider</name>
    <name type="synonym">Caerostris bankana</name>
    <dbReference type="NCBI Taxonomy" id="172846"/>
    <lineage>
        <taxon>Eukaryota</taxon>
        <taxon>Metazoa</taxon>
        <taxon>Ecdysozoa</taxon>
        <taxon>Arthropoda</taxon>
        <taxon>Chelicerata</taxon>
        <taxon>Arachnida</taxon>
        <taxon>Araneae</taxon>
        <taxon>Araneomorphae</taxon>
        <taxon>Entelegynae</taxon>
        <taxon>Araneoidea</taxon>
        <taxon>Araneidae</taxon>
        <taxon>Caerostris</taxon>
    </lineage>
</organism>
<protein>
    <submittedName>
        <fullName evidence="1">Uncharacterized protein</fullName>
    </submittedName>
</protein>
<name>A0AAV4VSX1_CAEEX</name>
<comment type="caution">
    <text evidence="1">The sequence shown here is derived from an EMBL/GenBank/DDBJ whole genome shotgun (WGS) entry which is preliminary data.</text>
</comment>
<evidence type="ECO:0000313" key="1">
    <source>
        <dbReference type="EMBL" id="GIY73223.1"/>
    </source>
</evidence>
<reference evidence="1 2" key="1">
    <citation type="submission" date="2021-06" db="EMBL/GenBank/DDBJ databases">
        <title>Caerostris extrusa draft genome.</title>
        <authorList>
            <person name="Kono N."/>
            <person name="Arakawa K."/>
        </authorList>
    </citation>
    <scope>NUCLEOTIDE SEQUENCE [LARGE SCALE GENOMIC DNA]</scope>
</reference>
<accession>A0AAV4VSX1</accession>
<dbReference type="EMBL" id="BPLR01015049">
    <property type="protein sequence ID" value="GIY73223.1"/>
    <property type="molecule type" value="Genomic_DNA"/>
</dbReference>
<gene>
    <name evidence="1" type="ORF">CEXT_96411</name>
</gene>